<proteinExistence type="predicted"/>
<keyword evidence="1" id="KW-0238">DNA-binding</keyword>
<dbReference type="AlphaFoldDB" id="A0A2S4JPW0"/>
<dbReference type="CDD" id="cd00093">
    <property type="entry name" value="HTH_XRE"/>
    <property type="match status" value="1"/>
</dbReference>
<dbReference type="InterPro" id="IPR050807">
    <property type="entry name" value="TransReg_Diox_bact_type"/>
</dbReference>
<feature type="domain" description="HTH cro/C1-type" evidence="2">
    <location>
        <begin position="18"/>
        <end position="72"/>
    </location>
</feature>
<dbReference type="GO" id="GO:0003677">
    <property type="term" value="F:DNA binding"/>
    <property type="evidence" value="ECO:0007669"/>
    <property type="project" value="UniProtKB-KW"/>
</dbReference>
<dbReference type="Gene3D" id="1.10.260.40">
    <property type="entry name" value="lambda repressor-like DNA-binding domains"/>
    <property type="match status" value="1"/>
</dbReference>
<dbReference type="OrthoDB" id="9781521at2"/>
<dbReference type="RefSeq" id="WP_103680277.1">
    <property type="nucleotide sequence ID" value="NZ_LPWH01000066.1"/>
</dbReference>
<accession>A0A2S4JPW0</accession>
<dbReference type="SUPFAM" id="SSF47413">
    <property type="entry name" value="lambda repressor-like DNA-binding domains"/>
    <property type="match status" value="1"/>
</dbReference>
<sequence length="198" mass="22214">MTGTQHHSQEPPLIGGNIRRMRKEAGLTMDVLAERSGVSKAMLSQIEAEKVNPTVATVWKISQGLQVEINRLLEGSEEPVRKFHVTTRDDIVALDTDEEGLHIDVLTPIQMVEDLEMYLLTFAPGGALRSAPHFPNTEEFLTVIRGSIHVRAGDRDARLGEGDFIRYQCDVEHDIENTSREASLVHMVVRFHKRSLGH</sequence>
<dbReference type="Pfam" id="PF01381">
    <property type="entry name" value="HTH_3"/>
    <property type="match status" value="1"/>
</dbReference>
<dbReference type="EMBL" id="LPWH01000066">
    <property type="protein sequence ID" value="POR01513.1"/>
    <property type="molecule type" value="Genomic_DNA"/>
</dbReference>
<dbReference type="PROSITE" id="PS50943">
    <property type="entry name" value="HTH_CROC1"/>
    <property type="match status" value="1"/>
</dbReference>
<dbReference type="SUPFAM" id="SSF51182">
    <property type="entry name" value="RmlC-like cupins"/>
    <property type="match status" value="1"/>
</dbReference>
<organism evidence="3 4">
    <name type="scientific">Alkalispirochaeta sphaeroplastigenens</name>
    <dbReference type="NCBI Taxonomy" id="1187066"/>
    <lineage>
        <taxon>Bacteria</taxon>
        <taxon>Pseudomonadati</taxon>
        <taxon>Spirochaetota</taxon>
        <taxon>Spirochaetia</taxon>
        <taxon>Spirochaetales</taxon>
        <taxon>Spirochaetaceae</taxon>
        <taxon>Alkalispirochaeta</taxon>
    </lineage>
</organism>
<keyword evidence="4" id="KW-1185">Reference proteome</keyword>
<dbReference type="InterPro" id="IPR001387">
    <property type="entry name" value="Cro/C1-type_HTH"/>
</dbReference>
<dbReference type="CDD" id="cd02209">
    <property type="entry name" value="cupin_XRE_C"/>
    <property type="match status" value="1"/>
</dbReference>
<evidence type="ECO:0000313" key="3">
    <source>
        <dbReference type="EMBL" id="POR01513.1"/>
    </source>
</evidence>
<comment type="caution">
    <text evidence="3">The sequence shown here is derived from an EMBL/GenBank/DDBJ whole genome shotgun (WGS) entry which is preliminary data.</text>
</comment>
<dbReference type="GO" id="GO:0005829">
    <property type="term" value="C:cytosol"/>
    <property type="evidence" value="ECO:0007669"/>
    <property type="project" value="TreeGrafter"/>
</dbReference>
<dbReference type="InterPro" id="IPR010982">
    <property type="entry name" value="Lambda_DNA-bd_dom_sf"/>
</dbReference>
<dbReference type="GO" id="GO:0003700">
    <property type="term" value="F:DNA-binding transcription factor activity"/>
    <property type="evidence" value="ECO:0007669"/>
    <property type="project" value="TreeGrafter"/>
</dbReference>
<name>A0A2S4JPW0_9SPIO</name>
<dbReference type="Proteomes" id="UP000237350">
    <property type="component" value="Unassembled WGS sequence"/>
</dbReference>
<gene>
    <name evidence="3" type="ORF">AU468_08095</name>
</gene>
<dbReference type="Pfam" id="PF07883">
    <property type="entry name" value="Cupin_2"/>
    <property type="match status" value="1"/>
</dbReference>
<evidence type="ECO:0000256" key="1">
    <source>
        <dbReference type="ARBA" id="ARBA00023125"/>
    </source>
</evidence>
<dbReference type="InterPro" id="IPR014710">
    <property type="entry name" value="RmlC-like_jellyroll"/>
</dbReference>
<evidence type="ECO:0000259" key="2">
    <source>
        <dbReference type="PROSITE" id="PS50943"/>
    </source>
</evidence>
<dbReference type="InterPro" id="IPR013096">
    <property type="entry name" value="Cupin_2"/>
</dbReference>
<reference evidence="4" key="1">
    <citation type="submission" date="2015-12" db="EMBL/GenBank/DDBJ databases">
        <authorList>
            <person name="Lodha T.D."/>
            <person name="Chintalapati S."/>
            <person name="Chintalapati V.R."/>
            <person name="Sravanthi T."/>
        </authorList>
    </citation>
    <scope>NUCLEOTIDE SEQUENCE [LARGE SCALE GENOMIC DNA]</scope>
    <source>
        <strain evidence="4">JC133</strain>
    </source>
</reference>
<dbReference type="SMART" id="SM00530">
    <property type="entry name" value="HTH_XRE"/>
    <property type="match status" value="1"/>
</dbReference>
<dbReference type="InterPro" id="IPR011051">
    <property type="entry name" value="RmlC_Cupin_sf"/>
</dbReference>
<evidence type="ECO:0000313" key="4">
    <source>
        <dbReference type="Proteomes" id="UP000237350"/>
    </source>
</evidence>
<protein>
    <submittedName>
        <fullName evidence="3">XRE family transcriptional regulator</fullName>
    </submittedName>
</protein>
<dbReference type="Gene3D" id="2.60.120.10">
    <property type="entry name" value="Jelly Rolls"/>
    <property type="match status" value="1"/>
</dbReference>
<dbReference type="PANTHER" id="PTHR46797">
    <property type="entry name" value="HTH-TYPE TRANSCRIPTIONAL REGULATOR"/>
    <property type="match status" value="1"/>
</dbReference>
<dbReference type="PANTHER" id="PTHR46797:SF1">
    <property type="entry name" value="METHYLPHOSPHONATE SYNTHASE"/>
    <property type="match status" value="1"/>
</dbReference>